<accession>A0A7M2YWC7</accession>
<dbReference type="InterPro" id="IPR020904">
    <property type="entry name" value="Sc_DH/Rdtase_CS"/>
</dbReference>
<dbReference type="FunFam" id="3.40.50.720:FF:000084">
    <property type="entry name" value="Short-chain dehydrogenase reductase"/>
    <property type="match status" value="1"/>
</dbReference>
<dbReference type="InterPro" id="IPR002347">
    <property type="entry name" value="SDR_fam"/>
</dbReference>
<dbReference type="InterPro" id="IPR036291">
    <property type="entry name" value="NAD(P)-bd_dom_sf"/>
</dbReference>
<name>A0A7M2YWC7_9ACTN</name>
<dbReference type="PANTHER" id="PTHR42760">
    <property type="entry name" value="SHORT-CHAIN DEHYDROGENASES/REDUCTASES FAMILY MEMBER"/>
    <property type="match status" value="1"/>
</dbReference>
<reference evidence="4" key="2">
    <citation type="journal article" date="2019" name="MicrobiologyOpen">
        <title>High-quality draft genome sequence of Gaiella occulta isolated from a 150 meter deep mineral water borehole and comparison with the genome sequences of other deep-branching lineages of the phylum Actinobacteria.</title>
        <authorList>
            <person name="Severino R."/>
            <person name="Froufe H.J.C."/>
            <person name="Barroso C."/>
            <person name="Albuquerque L."/>
            <person name="Lobo-da-Cunha A."/>
            <person name="da Costa M.S."/>
            <person name="Egas C."/>
        </authorList>
    </citation>
    <scope>NUCLEOTIDE SEQUENCE [LARGE SCALE GENOMIC DNA]</scope>
    <source>
        <strain evidence="4">F2-233</strain>
    </source>
</reference>
<gene>
    <name evidence="3" type="ORF">Gocc_2018</name>
</gene>
<evidence type="ECO:0000313" key="3">
    <source>
        <dbReference type="EMBL" id="RDI74442.1"/>
    </source>
</evidence>
<comment type="caution">
    <text evidence="3">The sequence shown here is derived from an EMBL/GenBank/DDBJ whole genome shotgun (WGS) entry which is preliminary data.</text>
</comment>
<dbReference type="SUPFAM" id="SSF51735">
    <property type="entry name" value="NAD(P)-binding Rossmann-fold domains"/>
    <property type="match status" value="1"/>
</dbReference>
<dbReference type="PRINTS" id="PR00080">
    <property type="entry name" value="SDRFAMILY"/>
</dbReference>
<dbReference type="PANTHER" id="PTHR42760:SF129">
    <property type="entry name" value="OXIDOREDUCTASE"/>
    <property type="match status" value="1"/>
</dbReference>
<dbReference type="RefSeq" id="WP_114796433.1">
    <property type="nucleotide sequence ID" value="NZ_QQZY01000004.1"/>
</dbReference>
<evidence type="ECO:0000313" key="4">
    <source>
        <dbReference type="Proteomes" id="UP000254134"/>
    </source>
</evidence>
<dbReference type="GO" id="GO:0016616">
    <property type="term" value="F:oxidoreductase activity, acting on the CH-OH group of donors, NAD or NADP as acceptor"/>
    <property type="evidence" value="ECO:0007669"/>
    <property type="project" value="TreeGrafter"/>
</dbReference>
<sequence>MSRFEGNVAVVTGGGHGIGEATARRLGAEGATVALADVKDPTAAIARLAADGIDAHPYVLDVSDEQAVDDFAGRVGADLGPVDVLVNNAGVLLTGTALTVALEDWRRTFSVNVDGLLLMARAFLPGMIERGDGAIVNVASTGGLYGVGNLVAYNASKGAVVNLTRNLSTDFMRAGVRINCVCPGWVQTGFNDPLLEGVTEEDVEQLIDRTVPAGRQSDPSEIAAAIAFLASNDASYVSGIAFVVDGGLTAAL</sequence>
<dbReference type="Pfam" id="PF13561">
    <property type="entry name" value="adh_short_C2"/>
    <property type="match status" value="1"/>
</dbReference>
<proteinExistence type="inferred from homology"/>
<dbReference type="Proteomes" id="UP000254134">
    <property type="component" value="Unassembled WGS sequence"/>
</dbReference>
<keyword evidence="4" id="KW-1185">Reference proteome</keyword>
<dbReference type="EMBL" id="QQZY01000004">
    <property type="protein sequence ID" value="RDI74442.1"/>
    <property type="molecule type" value="Genomic_DNA"/>
</dbReference>
<protein>
    <submittedName>
        <fullName evidence="3">Short-chain alcohol-related dehydrogenase</fullName>
    </submittedName>
</protein>
<organism evidence="3 4">
    <name type="scientific">Gaiella occulta</name>
    <dbReference type="NCBI Taxonomy" id="1002870"/>
    <lineage>
        <taxon>Bacteria</taxon>
        <taxon>Bacillati</taxon>
        <taxon>Actinomycetota</taxon>
        <taxon>Thermoleophilia</taxon>
        <taxon>Gaiellales</taxon>
        <taxon>Gaiellaceae</taxon>
        <taxon>Gaiella</taxon>
    </lineage>
</organism>
<dbReference type="OrthoDB" id="7064009at2"/>
<dbReference type="CDD" id="cd05233">
    <property type="entry name" value="SDR_c"/>
    <property type="match status" value="1"/>
</dbReference>
<comment type="similarity">
    <text evidence="1">Belongs to the short-chain dehydrogenases/reductases (SDR) family.</text>
</comment>
<dbReference type="Gene3D" id="3.40.50.720">
    <property type="entry name" value="NAD(P)-binding Rossmann-like Domain"/>
    <property type="match status" value="1"/>
</dbReference>
<dbReference type="PROSITE" id="PS00061">
    <property type="entry name" value="ADH_SHORT"/>
    <property type="match status" value="1"/>
</dbReference>
<dbReference type="NCBIfam" id="NF005559">
    <property type="entry name" value="PRK07231.1"/>
    <property type="match status" value="1"/>
</dbReference>
<reference evidence="3 4" key="1">
    <citation type="submission" date="2018-07" db="EMBL/GenBank/DDBJ databases">
        <title>High-quality-draft genome sequence of Gaiella occulta.</title>
        <authorList>
            <person name="Severino R."/>
            <person name="Froufe H.J.C."/>
            <person name="Rainey F.A."/>
            <person name="Barroso C."/>
            <person name="Albuquerque L."/>
            <person name="Lobo-Da-Cunha A."/>
            <person name="Da Costa M.S."/>
            <person name="Egas C."/>
        </authorList>
    </citation>
    <scope>NUCLEOTIDE SEQUENCE [LARGE SCALE GENOMIC DNA]</scope>
    <source>
        <strain evidence="3 4">F2-233</strain>
    </source>
</reference>
<dbReference type="AlphaFoldDB" id="A0A7M2YWC7"/>
<keyword evidence="2" id="KW-0560">Oxidoreductase</keyword>
<evidence type="ECO:0000256" key="2">
    <source>
        <dbReference type="ARBA" id="ARBA00023002"/>
    </source>
</evidence>
<dbReference type="PRINTS" id="PR00081">
    <property type="entry name" value="GDHRDH"/>
</dbReference>
<dbReference type="GO" id="GO:0030497">
    <property type="term" value="P:fatty acid elongation"/>
    <property type="evidence" value="ECO:0007669"/>
    <property type="project" value="TreeGrafter"/>
</dbReference>
<evidence type="ECO:0000256" key="1">
    <source>
        <dbReference type="ARBA" id="ARBA00006484"/>
    </source>
</evidence>